<protein>
    <submittedName>
        <fullName evidence="1">Uncharacterized protein</fullName>
    </submittedName>
</protein>
<comment type="caution">
    <text evidence="1">The sequence shown here is derived from an EMBL/GenBank/DDBJ whole genome shotgun (WGS) entry which is preliminary data.</text>
</comment>
<gene>
    <name evidence="1" type="ORF">GALL_514620</name>
</gene>
<dbReference type="AlphaFoldDB" id="A0A1J5PTT5"/>
<dbReference type="EMBL" id="MLJW01006232">
    <property type="protein sequence ID" value="OIQ66965.1"/>
    <property type="molecule type" value="Genomic_DNA"/>
</dbReference>
<proteinExistence type="predicted"/>
<reference evidence="1" key="1">
    <citation type="submission" date="2016-10" db="EMBL/GenBank/DDBJ databases">
        <title>Sequence of Gallionella enrichment culture.</title>
        <authorList>
            <person name="Poehlein A."/>
            <person name="Muehling M."/>
            <person name="Daniel R."/>
        </authorList>
    </citation>
    <scope>NUCLEOTIDE SEQUENCE</scope>
</reference>
<accession>A0A1J5PTT5</accession>
<sequence length="75" mass="8299">MAVSWVKLVRKMYGLPCWVMLLASPPVKLGTSALRLSAMLTMMEPEYTGPKMANAPSSMAFWVWPLATPALVWVS</sequence>
<organism evidence="1">
    <name type="scientific">mine drainage metagenome</name>
    <dbReference type="NCBI Taxonomy" id="410659"/>
    <lineage>
        <taxon>unclassified sequences</taxon>
        <taxon>metagenomes</taxon>
        <taxon>ecological metagenomes</taxon>
    </lineage>
</organism>
<evidence type="ECO:0000313" key="1">
    <source>
        <dbReference type="EMBL" id="OIQ66965.1"/>
    </source>
</evidence>
<name>A0A1J5PTT5_9ZZZZ</name>